<name>R7U024_CAPTE</name>
<dbReference type="PROSITE" id="PS50102">
    <property type="entry name" value="RRM"/>
    <property type="match status" value="2"/>
</dbReference>
<feature type="compositionally biased region" description="Acidic residues" evidence="8">
    <location>
        <begin position="96"/>
        <end position="106"/>
    </location>
</feature>
<dbReference type="PANTHER" id="PTHR13948">
    <property type="entry name" value="RNA-BINDING PROTEIN"/>
    <property type="match status" value="1"/>
</dbReference>
<keyword evidence="4" id="KW-0862">Zinc</keyword>
<dbReference type="EMBL" id="AMQN01011285">
    <property type="status" value="NOT_ANNOTATED_CDS"/>
    <property type="molecule type" value="Genomic_DNA"/>
</dbReference>
<keyword evidence="5" id="KW-0539">Nucleus</keyword>
<feature type="domain" description="RanBP2-type" evidence="10">
    <location>
        <begin position="260"/>
        <end position="296"/>
    </location>
</feature>
<dbReference type="AlphaFoldDB" id="R7U024"/>
<feature type="domain" description="RRM" evidence="9">
    <location>
        <begin position="176"/>
        <end position="257"/>
    </location>
</feature>
<evidence type="ECO:0008006" key="14">
    <source>
        <dbReference type="Google" id="ProtNLM"/>
    </source>
</evidence>
<feature type="compositionally biased region" description="Low complexity" evidence="8">
    <location>
        <begin position="493"/>
        <end position="509"/>
    </location>
</feature>
<evidence type="ECO:0000256" key="6">
    <source>
        <dbReference type="PROSITE-ProRule" id="PRU00176"/>
    </source>
</evidence>
<evidence type="ECO:0000256" key="1">
    <source>
        <dbReference type="ARBA" id="ARBA00004123"/>
    </source>
</evidence>
<evidence type="ECO:0000313" key="12">
    <source>
        <dbReference type="EnsemblMetazoa" id="CapteP227192"/>
    </source>
</evidence>
<dbReference type="InterPro" id="IPR036443">
    <property type="entry name" value="Znf_RanBP2_sf"/>
</dbReference>
<dbReference type="PANTHER" id="PTHR13948:SF3">
    <property type="entry name" value="FI21118P1"/>
    <property type="match status" value="1"/>
</dbReference>
<dbReference type="GO" id="GO:0000398">
    <property type="term" value="P:mRNA splicing, via spliceosome"/>
    <property type="evidence" value="ECO:0007669"/>
    <property type="project" value="TreeGrafter"/>
</dbReference>
<dbReference type="InterPro" id="IPR000504">
    <property type="entry name" value="RRM_dom"/>
</dbReference>
<reference evidence="12" key="3">
    <citation type="submission" date="2015-06" db="UniProtKB">
        <authorList>
            <consortium name="EnsemblMetazoa"/>
        </authorList>
    </citation>
    <scope>IDENTIFICATION</scope>
</reference>
<evidence type="ECO:0000256" key="5">
    <source>
        <dbReference type="ARBA" id="ARBA00023242"/>
    </source>
</evidence>
<evidence type="ECO:0000313" key="11">
    <source>
        <dbReference type="EMBL" id="ELT96555.1"/>
    </source>
</evidence>
<keyword evidence="2" id="KW-0479">Metal-binding</keyword>
<accession>R7U024</accession>
<evidence type="ECO:0000259" key="10">
    <source>
        <dbReference type="PROSITE" id="PS50199"/>
    </source>
</evidence>
<proteinExistence type="predicted"/>
<protein>
    <recommendedName>
        <fullName evidence="14">RNA-binding protein 5</fullName>
    </recommendedName>
</protein>
<dbReference type="InterPro" id="IPR012677">
    <property type="entry name" value="Nucleotide-bd_a/b_plait_sf"/>
</dbReference>
<dbReference type="STRING" id="283909.R7U024"/>
<feature type="domain" description="RRM" evidence="9">
    <location>
        <begin position="315"/>
        <end position="399"/>
    </location>
</feature>
<keyword evidence="13" id="KW-1185">Reference proteome</keyword>
<keyword evidence="3 7" id="KW-0863">Zinc-finger</keyword>
<dbReference type="OrthoDB" id="29221at2759"/>
<dbReference type="InterPro" id="IPR001876">
    <property type="entry name" value="Znf_RanBP2"/>
</dbReference>
<evidence type="ECO:0000256" key="8">
    <source>
        <dbReference type="SAM" id="MobiDB-lite"/>
    </source>
</evidence>
<dbReference type="GO" id="GO:0008270">
    <property type="term" value="F:zinc ion binding"/>
    <property type="evidence" value="ECO:0007669"/>
    <property type="project" value="UniProtKB-KW"/>
</dbReference>
<dbReference type="SUPFAM" id="SSF54928">
    <property type="entry name" value="RNA-binding domain, RBD"/>
    <property type="match status" value="2"/>
</dbReference>
<dbReference type="CDD" id="cd12313">
    <property type="entry name" value="RRM1_RRM2_RBM5_like"/>
    <property type="match status" value="1"/>
</dbReference>
<dbReference type="GO" id="GO:0005634">
    <property type="term" value="C:nucleus"/>
    <property type="evidence" value="ECO:0007669"/>
    <property type="project" value="UniProtKB-SubCell"/>
</dbReference>
<dbReference type="SUPFAM" id="SSF90209">
    <property type="entry name" value="Ran binding protein zinc finger-like"/>
    <property type="match status" value="1"/>
</dbReference>
<dbReference type="PROSITE" id="PS01358">
    <property type="entry name" value="ZF_RANBP2_1"/>
    <property type="match status" value="1"/>
</dbReference>
<dbReference type="SMART" id="SM00360">
    <property type="entry name" value="RRM"/>
    <property type="match status" value="2"/>
</dbReference>
<dbReference type="SMART" id="SM00547">
    <property type="entry name" value="ZnF_RBZ"/>
    <property type="match status" value="1"/>
</dbReference>
<dbReference type="EMBL" id="AMQN01011286">
    <property type="status" value="NOT_ANNOTATED_CDS"/>
    <property type="molecule type" value="Genomic_DNA"/>
</dbReference>
<feature type="region of interest" description="Disordered" evidence="8">
    <location>
        <begin position="80"/>
        <end position="172"/>
    </location>
</feature>
<dbReference type="PROSITE" id="PS50199">
    <property type="entry name" value="ZF_RANBP2_2"/>
    <property type="match status" value="1"/>
</dbReference>
<dbReference type="EnsemblMetazoa" id="CapteT227192">
    <property type="protein sequence ID" value="CapteP227192"/>
    <property type="gene ID" value="CapteG227192"/>
</dbReference>
<evidence type="ECO:0000313" key="13">
    <source>
        <dbReference type="Proteomes" id="UP000014760"/>
    </source>
</evidence>
<sequence>MSATKGGHISDPTMDSNAISRLVAERRQLAAIQMQLQPMPMMPGLQFPLQPMVSQAQMQQFLTQQQMFTFGQQAQIPMQMIDPQQQTRDLKQRDRDDDDDGEDDKDDDRYDDDHYDGRSNRRERRQRERSGRDRDRGRDRSRDRSRDRDRDYRDRDYRGCEDKGSDSKWMTDTPTNTILLKGLPNNIDEKDICGELMIQGLAVKDVRLMKRKDTGESRGFAFAEFQTVDDATQWMEQNQGEVMLLNEHTVRMFYSTPKSREGQDSRQLADWTCSKCGFNNFKRREQCHKCYMTRTESERLKEGDGYDQVGTNPCNTLILRGLDALTTEENIISAISKISALQVKNVKVLRDDLTGTSRGYGFVELGSLQESTQVLATLHRLNHPFEIDGKAVVVSFAKNTYSTVIATMSQSYEYPTTSSYDAENGGSSSQPFDGNNRWGGSGFQNYDQNFQTDKTNAAAAVAQAALQAAQAAKAREKQMEETAGMSAEEKLAHQAAQWSAQQQQQLQDAETTPATSAALTTYRERVLLA</sequence>
<reference evidence="11 13" key="2">
    <citation type="journal article" date="2013" name="Nature">
        <title>Insights into bilaterian evolution from three spiralian genomes.</title>
        <authorList>
            <person name="Simakov O."/>
            <person name="Marletaz F."/>
            <person name="Cho S.J."/>
            <person name="Edsinger-Gonzales E."/>
            <person name="Havlak P."/>
            <person name="Hellsten U."/>
            <person name="Kuo D.H."/>
            <person name="Larsson T."/>
            <person name="Lv J."/>
            <person name="Arendt D."/>
            <person name="Savage R."/>
            <person name="Osoegawa K."/>
            <person name="de Jong P."/>
            <person name="Grimwood J."/>
            <person name="Chapman J.A."/>
            <person name="Shapiro H."/>
            <person name="Aerts A."/>
            <person name="Otillar R.P."/>
            <person name="Terry A.Y."/>
            <person name="Boore J.L."/>
            <person name="Grigoriev I.V."/>
            <person name="Lindberg D.R."/>
            <person name="Seaver E.C."/>
            <person name="Weisblat D.A."/>
            <person name="Putnam N.H."/>
            <person name="Rokhsar D.S."/>
        </authorList>
    </citation>
    <scope>NUCLEOTIDE SEQUENCE</scope>
    <source>
        <strain evidence="11 13">I ESC-2004</strain>
    </source>
</reference>
<dbReference type="Pfam" id="PF00076">
    <property type="entry name" value="RRM_1"/>
    <property type="match status" value="2"/>
</dbReference>
<dbReference type="Gene3D" id="3.30.70.330">
    <property type="match status" value="2"/>
</dbReference>
<evidence type="ECO:0000256" key="2">
    <source>
        <dbReference type="ARBA" id="ARBA00022723"/>
    </source>
</evidence>
<dbReference type="EMBL" id="KB308802">
    <property type="protein sequence ID" value="ELT96555.1"/>
    <property type="molecule type" value="Genomic_DNA"/>
</dbReference>
<feature type="compositionally biased region" description="Basic and acidic residues" evidence="8">
    <location>
        <begin position="107"/>
        <end position="166"/>
    </location>
</feature>
<comment type="subcellular location">
    <subcellularLocation>
        <location evidence="1">Nucleus</location>
    </subcellularLocation>
</comment>
<keyword evidence="6" id="KW-0694">RNA-binding</keyword>
<gene>
    <name evidence="11" type="ORF">CAPTEDRAFT_227192</name>
</gene>
<dbReference type="HOGENOM" id="CLU_515117_0_0_1"/>
<dbReference type="OMA" id="QAPAAPX"/>
<evidence type="ECO:0000256" key="4">
    <source>
        <dbReference type="ARBA" id="ARBA00022833"/>
    </source>
</evidence>
<dbReference type="Gene3D" id="4.10.1060.10">
    <property type="entry name" value="Zinc finger, RanBP2-type"/>
    <property type="match status" value="1"/>
</dbReference>
<evidence type="ECO:0000259" key="9">
    <source>
        <dbReference type="PROSITE" id="PS50102"/>
    </source>
</evidence>
<reference evidence="13" key="1">
    <citation type="submission" date="2012-12" db="EMBL/GenBank/DDBJ databases">
        <authorList>
            <person name="Hellsten U."/>
            <person name="Grimwood J."/>
            <person name="Chapman J.A."/>
            <person name="Shapiro H."/>
            <person name="Aerts A."/>
            <person name="Otillar R.P."/>
            <person name="Terry A.Y."/>
            <person name="Boore J.L."/>
            <person name="Simakov O."/>
            <person name="Marletaz F."/>
            <person name="Cho S.-J."/>
            <person name="Edsinger-Gonzales E."/>
            <person name="Havlak P."/>
            <person name="Kuo D.-H."/>
            <person name="Larsson T."/>
            <person name="Lv J."/>
            <person name="Arendt D."/>
            <person name="Savage R."/>
            <person name="Osoegawa K."/>
            <person name="de Jong P."/>
            <person name="Lindberg D.R."/>
            <person name="Seaver E.C."/>
            <person name="Weisblat D.A."/>
            <person name="Putnam N.H."/>
            <person name="Grigoriev I.V."/>
            <person name="Rokhsar D.S."/>
        </authorList>
    </citation>
    <scope>NUCLEOTIDE SEQUENCE</scope>
    <source>
        <strain evidence="13">I ESC-2004</strain>
    </source>
</reference>
<organism evidence="11">
    <name type="scientific">Capitella teleta</name>
    <name type="common">Polychaete worm</name>
    <dbReference type="NCBI Taxonomy" id="283909"/>
    <lineage>
        <taxon>Eukaryota</taxon>
        <taxon>Metazoa</taxon>
        <taxon>Spiralia</taxon>
        <taxon>Lophotrochozoa</taxon>
        <taxon>Annelida</taxon>
        <taxon>Polychaeta</taxon>
        <taxon>Sedentaria</taxon>
        <taxon>Scolecida</taxon>
        <taxon>Capitellidae</taxon>
        <taxon>Capitella</taxon>
    </lineage>
</organism>
<evidence type="ECO:0000256" key="3">
    <source>
        <dbReference type="ARBA" id="ARBA00022771"/>
    </source>
</evidence>
<feature type="region of interest" description="Disordered" evidence="8">
    <location>
        <begin position="473"/>
        <end position="512"/>
    </location>
</feature>
<dbReference type="InterPro" id="IPR035979">
    <property type="entry name" value="RBD_domain_sf"/>
</dbReference>
<dbReference type="Proteomes" id="UP000014760">
    <property type="component" value="Unassembled WGS sequence"/>
</dbReference>
<evidence type="ECO:0000256" key="7">
    <source>
        <dbReference type="PROSITE-ProRule" id="PRU00322"/>
    </source>
</evidence>
<dbReference type="GO" id="GO:0003723">
    <property type="term" value="F:RNA binding"/>
    <property type="evidence" value="ECO:0007669"/>
    <property type="project" value="UniProtKB-UniRule"/>
</dbReference>